<evidence type="ECO:0000313" key="5">
    <source>
        <dbReference type="Proteomes" id="UP000610966"/>
    </source>
</evidence>
<dbReference type="SUPFAM" id="SSF52540">
    <property type="entry name" value="P-loop containing nucleoside triphosphate hydrolases"/>
    <property type="match status" value="1"/>
</dbReference>
<dbReference type="CDD" id="cd06170">
    <property type="entry name" value="LuxR_C_like"/>
    <property type="match status" value="1"/>
</dbReference>
<feature type="domain" description="HTH luxR-type" evidence="3">
    <location>
        <begin position="778"/>
        <end position="843"/>
    </location>
</feature>
<comment type="caution">
    <text evidence="4">The sequence shown here is derived from an EMBL/GenBank/DDBJ whole genome shotgun (WGS) entry which is preliminary data.</text>
</comment>
<dbReference type="GO" id="GO:0004016">
    <property type="term" value="F:adenylate cyclase activity"/>
    <property type="evidence" value="ECO:0007669"/>
    <property type="project" value="TreeGrafter"/>
</dbReference>
<proteinExistence type="predicted"/>
<dbReference type="InterPro" id="IPR036388">
    <property type="entry name" value="WH-like_DNA-bd_sf"/>
</dbReference>
<dbReference type="SMART" id="SM00421">
    <property type="entry name" value="HTH_LUXR"/>
    <property type="match status" value="1"/>
</dbReference>
<dbReference type="GO" id="GO:0005524">
    <property type="term" value="F:ATP binding"/>
    <property type="evidence" value="ECO:0007669"/>
    <property type="project" value="UniProtKB-KW"/>
</dbReference>
<dbReference type="Gene3D" id="1.10.10.10">
    <property type="entry name" value="Winged helix-like DNA-binding domain superfamily/Winged helix DNA-binding domain"/>
    <property type="match status" value="1"/>
</dbReference>
<dbReference type="GO" id="GO:0006355">
    <property type="term" value="P:regulation of DNA-templated transcription"/>
    <property type="evidence" value="ECO:0007669"/>
    <property type="project" value="InterPro"/>
</dbReference>
<accession>A0A8J3VWY5</accession>
<keyword evidence="5" id="KW-1185">Reference proteome</keyword>
<dbReference type="InterPro" id="IPR016032">
    <property type="entry name" value="Sig_transdc_resp-reg_C-effctor"/>
</dbReference>
<sequence>MSLVERDAEMTRLAGLLGDALAGRGRIVLVDGAIAIGKSELLHAFAERCLGLGALPIIATGSRMERSLPLGVLGQLIQEAPLVRRERERAVALLGEGAGGALPGVISWGSRVDVLQQVDAQIVHGLCTILLELSERYPLVIVVDDAHHADRASLLCLAYLARRVRAARIMVLLADHGRHDALFHAELLRQPHCHRIRLVPLSRQGVVSVVAERLGGQTAERFADDWHALSGGNPLLAAALADDYQDLARSAPAEPPAGVVAGGRYGQAILSCLHRADRRTLRVAWGLAVLNAPGPTRYPDHPGDLQDPRHLGHHGRLASLLAALLAGPLGSGGADVERELAALTTAGLVDRGRFRHEAARAAVLAEMDRGRRMGLHARAAELLHEAGATPSAVAEHLLEAGPVEEPWVVPVLEEAAGTALRAGHVRQAAAYLRLAGRGCSDEDRRARITMMLVRAEWRIDPGTSTAHLAELADAARRGSLRGDDVVVLARALLWHGRFDDARDVLEHLNRIGAAADPETHIELMVTRLWLRATFPPLKVHLSHPVRERGAEGAVSPESNRRLETAVVLTEVLSRGPREEDLDAVEGILHACHRDGTSTDTVENGLLALAYGGRCERAASWCELFGMQAASGHTPSRRARLAAVRAEIAVRQGDMRCAEHQARLALDIIPPSSWGVAVGGPLASLVLALTAAGRHGEAAEHLDRPVSEAMFQTRYGLHYLHARGRHLMATGQPAAALRDFQLCGGLMAAWDLDVPELVPWRSEAAQARLGAGRPALAAAAGPVDLLSGAERRVAALAAAGHTNREIAGKLYITVSTVEQHLTRTYRKLKITRRADLPSILRSGVESPAESAVGSAVEPAVEPAVESGDHALTDAMAFRGLVP</sequence>
<dbReference type="GO" id="GO:0005737">
    <property type="term" value="C:cytoplasm"/>
    <property type="evidence" value="ECO:0007669"/>
    <property type="project" value="TreeGrafter"/>
</dbReference>
<dbReference type="InterPro" id="IPR041664">
    <property type="entry name" value="AAA_16"/>
</dbReference>
<gene>
    <name evidence="4" type="ORF">Mth01_00850</name>
</gene>
<dbReference type="InterPro" id="IPR011990">
    <property type="entry name" value="TPR-like_helical_dom_sf"/>
</dbReference>
<dbReference type="SUPFAM" id="SSF48452">
    <property type="entry name" value="TPR-like"/>
    <property type="match status" value="1"/>
</dbReference>
<reference evidence="4" key="1">
    <citation type="submission" date="2021-01" db="EMBL/GenBank/DDBJ databases">
        <title>Whole genome shotgun sequence of Sphaerimonospora thailandensis NBRC 107569.</title>
        <authorList>
            <person name="Komaki H."/>
            <person name="Tamura T."/>
        </authorList>
    </citation>
    <scope>NUCLEOTIDE SEQUENCE</scope>
    <source>
        <strain evidence="4">NBRC 107569</strain>
    </source>
</reference>
<dbReference type="Pfam" id="PF13191">
    <property type="entry name" value="AAA_16"/>
    <property type="match status" value="1"/>
</dbReference>
<dbReference type="RefSeq" id="WP_204009545.1">
    <property type="nucleotide sequence ID" value="NZ_BOOG01000002.1"/>
</dbReference>
<evidence type="ECO:0000256" key="2">
    <source>
        <dbReference type="ARBA" id="ARBA00022840"/>
    </source>
</evidence>
<keyword evidence="2" id="KW-0067">ATP-binding</keyword>
<dbReference type="Pfam" id="PF00196">
    <property type="entry name" value="GerE"/>
    <property type="match status" value="1"/>
</dbReference>
<dbReference type="AlphaFoldDB" id="A0A8J3VWY5"/>
<dbReference type="PROSITE" id="PS50043">
    <property type="entry name" value="HTH_LUXR_2"/>
    <property type="match status" value="1"/>
</dbReference>
<dbReference type="Proteomes" id="UP000610966">
    <property type="component" value="Unassembled WGS sequence"/>
</dbReference>
<evidence type="ECO:0000313" key="4">
    <source>
        <dbReference type="EMBL" id="GIH67832.1"/>
    </source>
</evidence>
<evidence type="ECO:0000256" key="1">
    <source>
        <dbReference type="ARBA" id="ARBA00022741"/>
    </source>
</evidence>
<evidence type="ECO:0000259" key="3">
    <source>
        <dbReference type="PROSITE" id="PS50043"/>
    </source>
</evidence>
<dbReference type="EMBL" id="BOOG01000002">
    <property type="protein sequence ID" value="GIH67832.1"/>
    <property type="molecule type" value="Genomic_DNA"/>
</dbReference>
<organism evidence="4 5">
    <name type="scientific">Sphaerimonospora thailandensis</name>
    <dbReference type="NCBI Taxonomy" id="795644"/>
    <lineage>
        <taxon>Bacteria</taxon>
        <taxon>Bacillati</taxon>
        <taxon>Actinomycetota</taxon>
        <taxon>Actinomycetes</taxon>
        <taxon>Streptosporangiales</taxon>
        <taxon>Streptosporangiaceae</taxon>
        <taxon>Sphaerimonospora</taxon>
    </lineage>
</organism>
<dbReference type="PANTHER" id="PTHR16305:SF35">
    <property type="entry name" value="TRANSCRIPTIONAL ACTIVATOR DOMAIN"/>
    <property type="match status" value="1"/>
</dbReference>
<dbReference type="InterPro" id="IPR027417">
    <property type="entry name" value="P-loop_NTPase"/>
</dbReference>
<dbReference type="GO" id="GO:0003677">
    <property type="term" value="F:DNA binding"/>
    <property type="evidence" value="ECO:0007669"/>
    <property type="project" value="InterPro"/>
</dbReference>
<dbReference type="PRINTS" id="PR00038">
    <property type="entry name" value="HTHLUXR"/>
</dbReference>
<protein>
    <recommendedName>
        <fullName evidence="3">HTH luxR-type domain-containing protein</fullName>
    </recommendedName>
</protein>
<dbReference type="PROSITE" id="PS00622">
    <property type="entry name" value="HTH_LUXR_1"/>
    <property type="match status" value="1"/>
</dbReference>
<dbReference type="SUPFAM" id="SSF46894">
    <property type="entry name" value="C-terminal effector domain of the bipartite response regulators"/>
    <property type="match status" value="1"/>
</dbReference>
<dbReference type="InterPro" id="IPR000792">
    <property type="entry name" value="Tscrpt_reg_LuxR_C"/>
</dbReference>
<keyword evidence="1" id="KW-0547">Nucleotide-binding</keyword>
<name>A0A8J3VWY5_9ACTN</name>
<dbReference type="PANTHER" id="PTHR16305">
    <property type="entry name" value="TESTICULAR SOLUBLE ADENYLYL CYCLASE"/>
    <property type="match status" value="1"/>
</dbReference>